<dbReference type="SUPFAM" id="SSF55060">
    <property type="entry name" value="GHMP Kinase, C-terminal domain"/>
    <property type="match status" value="1"/>
</dbReference>
<keyword evidence="17" id="KW-1185">Reference proteome</keyword>
<dbReference type="GO" id="GO:0005524">
    <property type="term" value="F:ATP binding"/>
    <property type="evidence" value="ECO:0007669"/>
    <property type="project" value="UniProtKB-UniRule"/>
</dbReference>
<evidence type="ECO:0000313" key="17">
    <source>
        <dbReference type="Proteomes" id="UP000665020"/>
    </source>
</evidence>
<sequence length="388" mass="43276">MRDIKELWEIFNERFSDTGLRKGVFAAPGRVNLIGEHTDYNDGFALPMAIDKSIVMIAQLRDDKEVRAYSVDYDSEAVFSLMDLEFDQENLWANYLQGVIDEIQKLDYYLPGMNLIFTGNIPKASGLSSSAALEVVTAYTISSLNELNIAPVEMALLCQRAENGFVGVNCGIMDQYISRLGKEGNALLIDCRSNEYELVPLAIEDFRVVICNSKVERGLVDSEYNKRREECGKATKFFAERLDRRIKALRDVSTDELVEFSGELAATTLSRARHVISENNRVLTAVSALKNNDLETFGSLMTESHISLRDDYQVSCQELDLLVNLALKQDGVLGARMTGAGFGGCTVNLLARDRVDKFIAEVKAGYQKKTNIEPEIYVSLPADGAREL</sequence>
<evidence type="ECO:0000256" key="3">
    <source>
        <dbReference type="ARBA" id="ARBA00022679"/>
    </source>
</evidence>
<comment type="pathway">
    <text evidence="11">Carbohydrate metabolism; galactose metabolism.</text>
</comment>
<dbReference type="PANTHER" id="PTHR10457">
    <property type="entry name" value="MEVALONATE KINASE/GALACTOKINASE"/>
    <property type="match status" value="1"/>
</dbReference>
<feature type="binding site" evidence="11">
    <location>
        <position position="162"/>
    </location>
    <ligand>
        <name>Mg(2+)</name>
        <dbReference type="ChEBI" id="CHEBI:18420"/>
    </ligand>
</feature>
<dbReference type="GO" id="GO:0004335">
    <property type="term" value="F:galactokinase activity"/>
    <property type="evidence" value="ECO:0007669"/>
    <property type="project" value="UniProtKB-UniRule"/>
</dbReference>
<dbReference type="EC" id="2.7.1.6" evidence="11 12"/>
<evidence type="ECO:0000256" key="7">
    <source>
        <dbReference type="ARBA" id="ARBA00022840"/>
    </source>
</evidence>
<dbReference type="InterPro" id="IPR019741">
    <property type="entry name" value="Galactokinase_CS"/>
</dbReference>
<dbReference type="Gene3D" id="3.30.70.890">
    <property type="entry name" value="GHMP kinase, C-terminal domain"/>
    <property type="match status" value="1"/>
</dbReference>
<dbReference type="PROSITE" id="PS00106">
    <property type="entry name" value="GALACTOKINASE"/>
    <property type="match status" value="1"/>
</dbReference>
<dbReference type="Pfam" id="PF08544">
    <property type="entry name" value="GHMP_kinases_C"/>
    <property type="match status" value="1"/>
</dbReference>
<dbReference type="InterPro" id="IPR006206">
    <property type="entry name" value="Mevalonate/galactokinase"/>
</dbReference>
<organism evidence="16 17">
    <name type="scientific">Iocasia fonsfrigidae</name>
    <dbReference type="NCBI Taxonomy" id="2682810"/>
    <lineage>
        <taxon>Bacteria</taxon>
        <taxon>Bacillati</taxon>
        <taxon>Bacillota</taxon>
        <taxon>Clostridia</taxon>
        <taxon>Halanaerobiales</taxon>
        <taxon>Halanaerobiaceae</taxon>
        <taxon>Iocasia</taxon>
    </lineage>
</organism>
<dbReference type="PRINTS" id="PR00959">
    <property type="entry name" value="MEVGALKINASE"/>
</dbReference>
<dbReference type="InterPro" id="IPR006204">
    <property type="entry name" value="GHMP_kinase_N_dom"/>
</dbReference>
<feature type="site" description="Transition state stabilizer" evidence="11">
    <location>
        <position position="30"/>
    </location>
</feature>
<dbReference type="PROSITE" id="PS00627">
    <property type="entry name" value="GHMP_KINASES_ATP"/>
    <property type="match status" value="1"/>
</dbReference>
<dbReference type="Pfam" id="PF00288">
    <property type="entry name" value="GHMP_kinases_N"/>
    <property type="match status" value="1"/>
</dbReference>
<feature type="binding site" evidence="11">
    <location>
        <position position="70"/>
    </location>
    <ligand>
        <name>ATP</name>
        <dbReference type="ChEBI" id="CHEBI:30616"/>
    </ligand>
</feature>
<keyword evidence="5 11" id="KW-0547">Nucleotide-binding</keyword>
<evidence type="ECO:0000256" key="5">
    <source>
        <dbReference type="ARBA" id="ARBA00022741"/>
    </source>
</evidence>
<evidence type="ECO:0000256" key="6">
    <source>
        <dbReference type="ARBA" id="ARBA00022777"/>
    </source>
</evidence>
<keyword evidence="9 11" id="KW-0299">Galactose metabolism</keyword>
<dbReference type="GO" id="GO:0000287">
    <property type="term" value="F:magnesium ion binding"/>
    <property type="evidence" value="ECO:0007669"/>
    <property type="project" value="UniProtKB-UniRule"/>
</dbReference>
<evidence type="ECO:0000256" key="9">
    <source>
        <dbReference type="ARBA" id="ARBA00023144"/>
    </source>
</evidence>
<dbReference type="InterPro" id="IPR006203">
    <property type="entry name" value="GHMP_knse_ATP-bd_CS"/>
</dbReference>
<evidence type="ECO:0000256" key="2">
    <source>
        <dbReference type="ARBA" id="ARBA00022490"/>
    </source>
</evidence>
<feature type="domain" description="GHMP kinase C-terminal" evidence="14">
    <location>
        <begin position="286"/>
        <end position="366"/>
    </location>
</feature>
<dbReference type="UniPathway" id="UPA00214"/>
<dbReference type="InterPro" id="IPR022963">
    <property type="entry name" value="Galactokinase_bac"/>
</dbReference>
<comment type="catalytic activity">
    <reaction evidence="11">
        <text>alpha-D-galactose + ATP = alpha-D-galactose 1-phosphate + ADP + H(+)</text>
        <dbReference type="Rhea" id="RHEA:13553"/>
        <dbReference type="ChEBI" id="CHEBI:15378"/>
        <dbReference type="ChEBI" id="CHEBI:28061"/>
        <dbReference type="ChEBI" id="CHEBI:30616"/>
        <dbReference type="ChEBI" id="CHEBI:58336"/>
        <dbReference type="ChEBI" id="CHEBI:456216"/>
        <dbReference type="EC" id="2.7.1.6"/>
    </reaction>
</comment>
<keyword evidence="6 11" id="KW-0418">Kinase</keyword>
<dbReference type="PANTHER" id="PTHR10457:SF7">
    <property type="entry name" value="GALACTOKINASE-RELATED"/>
    <property type="match status" value="1"/>
</dbReference>
<gene>
    <name evidence="11" type="primary">galK</name>
    <name evidence="16" type="ORF">GM661_04775</name>
</gene>
<keyword evidence="10 11" id="KW-0119">Carbohydrate metabolism</keyword>
<feature type="binding site" evidence="11">
    <location>
        <begin position="124"/>
        <end position="130"/>
    </location>
    <ligand>
        <name>ATP</name>
        <dbReference type="ChEBI" id="CHEBI:30616"/>
    </ligand>
</feature>
<protein>
    <recommendedName>
        <fullName evidence="11 12">Galactokinase</fullName>
        <ecNumber evidence="11 12">2.7.1.6</ecNumber>
    </recommendedName>
    <alternativeName>
        <fullName evidence="11">Galactose kinase</fullName>
    </alternativeName>
</protein>
<dbReference type="InterPro" id="IPR014721">
    <property type="entry name" value="Ribsml_uS5_D2-typ_fold_subgr"/>
</dbReference>
<dbReference type="InterPro" id="IPR036554">
    <property type="entry name" value="GHMP_kinase_C_sf"/>
</dbReference>
<dbReference type="RefSeq" id="WP_230868978.1">
    <property type="nucleotide sequence ID" value="NZ_CP046640.1"/>
</dbReference>
<dbReference type="InterPro" id="IPR013750">
    <property type="entry name" value="GHMP_kinase_C_dom"/>
</dbReference>
<dbReference type="Gene3D" id="3.30.230.10">
    <property type="match status" value="1"/>
</dbReference>
<feature type="binding site" evidence="11">
    <location>
        <position position="130"/>
    </location>
    <ligand>
        <name>Mg(2+)</name>
        <dbReference type="ChEBI" id="CHEBI:18420"/>
    </ligand>
</feature>
<dbReference type="AlphaFoldDB" id="A0A8A7KEL9"/>
<dbReference type="PIRSF" id="PIRSF000530">
    <property type="entry name" value="Galactokinase"/>
    <property type="match status" value="1"/>
</dbReference>
<feature type="domain" description="Galactokinase N-terminal" evidence="15">
    <location>
        <begin position="11"/>
        <end position="58"/>
    </location>
</feature>
<dbReference type="HAMAP" id="MF_00246">
    <property type="entry name" value="Galactokinase"/>
    <property type="match status" value="1"/>
</dbReference>
<evidence type="ECO:0000256" key="8">
    <source>
        <dbReference type="ARBA" id="ARBA00022842"/>
    </source>
</evidence>
<comment type="function">
    <text evidence="11">Catalyzes the transfer of the gamma-phosphate of ATP to D-galactose to form alpha-D-galactose-1-phosphate (Gal-1-P).</text>
</comment>
<dbReference type="FunFam" id="3.30.230.10:FF:000017">
    <property type="entry name" value="Galactokinase"/>
    <property type="match status" value="1"/>
</dbReference>
<dbReference type="InterPro" id="IPR020568">
    <property type="entry name" value="Ribosomal_Su5_D2-typ_SF"/>
</dbReference>
<evidence type="ECO:0000259" key="13">
    <source>
        <dbReference type="Pfam" id="PF00288"/>
    </source>
</evidence>
<accession>A0A8A7KEL9</accession>
<evidence type="ECO:0000256" key="1">
    <source>
        <dbReference type="ARBA" id="ARBA00006566"/>
    </source>
</evidence>
<evidence type="ECO:0000259" key="15">
    <source>
        <dbReference type="Pfam" id="PF10509"/>
    </source>
</evidence>
<dbReference type="GO" id="GO:0005829">
    <property type="term" value="C:cytosol"/>
    <property type="evidence" value="ECO:0007669"/>
    <property type="project" value="TreeGrafter"/>
</dbReference>
<feature type="binding site" evidence="11">
    <location>
        <position position="224"/>
    </location>
    <ligand>
        <name>substrate</name>
    </ligand>
</feature>
<keyword evidence="4 11" id="KW-0479">Metal-binding</keyword>
<proteinExistence type="inferred from homology"/>
<dbReference type="InterPro" id="IPR019539">
    <property type="entry name" value="GalKase_N"/>
</dbReference>
<feature type="active site" description="Proton acceptor" evidence="11">
    <location>
        <position position="174"/>
    </location>
</feature>
<dbReference type="KEGG" id="ifn:GM661_04775"/>
<dbReference type="NCBIfam" id="TIGR00131">
    <property type="entry name" value="gal_kin"/>
    <property type="match status" value="1"/>
</dbReference>
<name>A0A8A7KEL9_9FIRM</name>
<evidence type="ECO:0000256" key="12">
    <source>
        <dbReference type="NCBIfam" id="TIGR00131"/>
    </source>
</evidence>
<dbReference type="PRINTS" id="PR00473">
    <property type="entry name" value="GALCTOKINASE"/>
</dbReference>
<feature type="domain" description="GHMP kinase N-terminal" evidence="13">
    <location>
        <begin position="94"/>
        <end position="181"/>
    </location>
</feature>
<keyword evidence="2 11" id="KW-0963">Cytoplasm</keyword>
<evidence type="ECO:0000256" key="10">
    <source>
        <dbReference type="ARBA" id="ARBA00023277"/>
    </source>
</evidence>
<evidence type="ECO:0000259" key="14">
    <source>
        <dbReference type="Pfam" id="PF08544"/>
    </source>
</evidence>
<dbReference type="GO" id="GO:0006012">
    <property type="term" value="P:galactose metabolic process"/>
    <property type="evidence" value="ECO:0007669"/>
    <property type="project" value="UniProtKB-UniRule"/>
</dbReference>
<dbReference type="EMBL" id="CP046640">
    <property type="protein sequence ID" value="QTL97347.1"/>
    <property type="molecule type" value="Genomic_DNA"/>
</dbReference>
<dbReference type="Proteomes" id="UP000665020">
    <property type="component" value="Chromosome"/>
</dbReference>
<keyword evidence="3 11" id="KW-0808">Transferase</keyword>
<reference evidence="16" key="1">
    <citation type="submission" date="2019-12" db="EMBL/GenBank/DDBJ databases">
        <authorList>
            <person name="zhang j."/>
            <person name="sun C.M."/>
        </authorList>
    </citation>
    <scope>NUCLEOTIDE SEQUENCE</scope>
    <source>
        <strain evidence="16">NS-1</strain>
    </source>
</reference>
<evidence type="ECO:0000313" key="16">
    <source>
        <dbReference type="EMBL" id="QTL97347.1"/>
    </source>
</evidence>
<evidence type="ECO:0000256" key="4">
    <source>
        <dbReference type="ARBA" id="ARBA00022723"/>
    </source>
</evidence>
<dbReference type="InterPro" id="IPR000705">
    <property type="entry name" value="Galactokinase"/>
</dbReference>
<comment type="similarity">
    <text evidence="1 11">Belongs to the GHMP kinase family. GalK subfamily.</text>
</comment>
<evidence type="ECO:0000256" key="11">
    <source>
        <dbReference type="HAMAP-Rule" id="MF_00246"/>
    </source>
</evidence>
<feature type="binding site" evidence="11">
    <location>
        <begin position="36"/>
        <end position="39"/>
    </location>
    <ligand>
        <name>substrate</name>
    </ligand>
</feature>
<comment type="subcellular location">
    <subcellularLocation>
        <location evidence="11">Cytoplasm</location>
    </subcellularLocation>
</comment>
<keyword evidence="7 11" id="KW-0067">ATP-binding</keyword>
<dbReference type="SUPFAM" id="SSF54211">
    <property type="entry name" value="Ribosomal protein S5 domain 2-like"/>
    <property type="match status" value="1"/>
</dbReference>
<keyword evidence="8 11" id="KW-0460">Magnesium</keyword>
<dbReference type="Pfam" id="PF10509">
    <property type="entry name" value="GalKase_gal_bdg"/>
    <property type="match status" value="1"/>
</dbReference>
<dbReference type="NCBIfam" id="NF003705">
    <property type="entry name" value="PRK05322.1"/>
    <property type="match status" value="1"/>
</dbReference>
<dbReference type="FunFam" id="3.30.70.890:FF:000001">
    <property type="entry name" value="Galactokinase"/>
    <property type="match status" value="1"/>
</dbReference>